<dbReference type="EMBL" id="BMFR01000003">
    <property type="protein sequence ID" value="GGG69960.1"/>
    <property type="molecule type" value="Genomic_DNA"/>
</dbReference>
<protein>
    <recommendedName>
        <fullName evidence="3">YlbE-like protein</fullName>
    </recommendedName>
</protein>
<evidence type="ECO:0000313" key="2">
    <source>
        <dbReference type="Proteomes" id="UP000622860"/>
    </source>
</evidence>
<evidence type="ECO:0008006" key="3">
    <source>
        <dbReference type="Google" id="ProtNLM"/>
    </source>
</evidence>
<dbReference type="Proteomes" id="UP000622860">
    <property type="component" value="Unassembled WGS sequence"/>
</dbReference>
<evidence type="ECO:0000313" key="1">
    <source>
        <dbReference type="EMBL" id="GGG69960.1"/>
    </source>
</evidence>
<proteinExistence type="predicted"/>
<dbReference type="RefSeq" id="WP_188454506.1">
    <property type="nucleotide sequence ID" value="NZ_BMFR01000003.1"/>
</dbReference>
<reference evidence="1" key="1">
    <citation type="journal article" date="2014" name="Int. J. Syst. Evol. Microbiol.">
        <title>Complete genome sequence of Corynebacterium casei LMG S-19264T (=DSM 44701T), isolated from a smear-ripened cheese.</title>
        <authorList>
            <consortium name="US DOE Joint Genome Institute (JGI-PGF)"/>
            <person name="Walter F."/>
            <person name="Albersmeier A."/>
            <person name="Kalinowski J."/>
            <person name="Ruckert C."/>
        </authorList>
    </citation>
    <scope>NUCLEOTIDE SEQUENCE</scope>
    <source>
        <strain evidence="1">CGMCC 1.12754</strain>
    </source>
</reference>
<comment type="caution">
    <text evidence="1">The sequence shown here is derived from an EMBL/GenBank/DDBJ whole genome shotgun (WGS) entry which is preliminary data.</text>
</comment>
<name>A0A917H7U9_9BACI</name>
<gene>
    <name evidence="1" type="primary">ylbE</name>
    <name evidence="1" type="ORF">GCM10011398_12480</name>
</gene>
<sequence length="77" mass="9170">MQPASYQYLQSNPDLANFVRYNPIWYRYITRDPNKIYELPREAKKFYGKTFPQQLEKISNQAQMIGMFIQLAGAMKD</sequence>
<dbReference type="AlphaFoldDB" id="A0A917H7U9"/>
<organism evidence="1 2">
    <name type="scientific">Virgibacillus oceani</name>
    <dbReference type="NCBI Taxonomy" id="1479511"/>
    <lineage>
        <taxon>Bacteria</taxon>
        <taxon>Bacillati</taxon>
        <taxon>Bacillota</taxon>
        <taxon>Bacilli</taxon>
        <taxon>Bacillales</taxon>
        <taxon>Bacillaceae</taxon>
        <taxon>Virgibacillus</taxon>
    </lineage>
</organism>
<reference evidence="1" key="2">
    <citation type="submission" date="2020-09" db="EMBL/GenBank/DDBJ databases">
        <authorList>
            <person name="Sun Q."/>
            <person name="Zhou Y."/>
        </authorList>
    </citation>
    <scope>NUCLEOTIDE SEQUENCE</scope>
    <source>
        <strain evidence="1">CGMCC 1.12754</strain>
    </source>
</reference>
<dbReference type="Pfam" id="PF14003">
    <property type="entry name" value="YlbE"/>
    <property type="match status" value="1"/>
</dbReference>
<keyword evidence="2" id="KW-1185">Reference proteome</keyword>
<accession>A0A917H7U9</accession>
<dbReference type="InterPro" id="IPR025613">
    <property type="entry name" value="YlbE"/>
</dbReference>